<reference evidence="3 4" key="1">
    <citation type="submission" date="2015-11" db="EMBL/GenBank/DDBJ databases">
        <title>The genome of Debaryomyces fabryi.</title>
        <authorList>
            <person name="Tafer H."/>
            <person name="Lopandic K."/>
        </authorList>
    </citation>
    <scope>NUCLEOTIDE SEQUENCE [LARGE SCALE GENOMIC DNA]</scope>
    <source>
        <strain evidence="3 4">CBS 789</strain>
    </source>
</reference>
<sequence length="264" mass="30180">MSKNVVDLELFKESLQEESQEKRDGKNVIDLKQFEASTQQDQDEKREAKNVYNLQALKEGLDTENEKREAKNVYNLQALKEGLEVENEKTETRNDKRSIQHVFDIEGQNVHQNLLQSILPQLQSITVFTGYIRDDLSLAKKTADSSQSMIIIAPSDDAISNKLNNLKPWEFPTELTGNSDDDKIVRENLKNFLSGHVIVDFKDKFVTNNDEIIANLINGNQVKIKQEGVDKFKISTGNDWIKIEIVKQVDNGYIFVINDVLVKP</sequence>
<dbReference type="AlphaFoldDB" id="A0A0V1Q140"/>
<dbReference type="InterPro" id="IPR036378">
    <property type="entry name" value="FAS1_dom_sf"/>
</dbReference>
<dbReference type="InterPro" id="IPR040200">
    <property type="entry name" value="Mug57-like"/>
</dbReference>
<comment type="caution">
    <text evidence="3">The sequence shown here is derived from an EMBL/GenBank/DDBJ whole genome shotgun (WGS) entry which is preliminary data.</text>
</comment>
<name>A0A0V1Q140_9ASCO</name>
<dbReference type="PANTHER" id="PTHR28156">
    <property type="entry name" value="FAS1 DOMAIN-CONTAINING PROTEIN YDR262W"/>
    <property type="match status" value="1"/>
</dbReference>
<dbReference type="Proteomes" id="UP000054251">
    <property type="component" value="Unassembled WGS sequence"/>
</dbReference>
<accession>A0A0V1Q140</accession>
<evidence type="ECO:0000313" key="3">
    <source>
        <dbReference type="EMBL" id="KSA02219.1"/>
    </source>
</evidence>
<feature type="domain" description="FAS1" evidence="2">
    <location>
        <begin position="112"/>
        <end position="261"/>
    </location>
</feature>
<dbReference type="SUPFAM" id="SSF82153">
    <property type="entry name" value="FAS1 domain"/>
    <property type="match status" value="1"/>
</dbReference>
<dbReference type="Gene3D" id="2.30.180.10">
    <property type="entry name" value="FAS1 domain"/>
    <property type="match status" value="1"/>
</dbReference>
<dbReference type="EMBL" id="LMYN01000032">
    <property type="protein sequence ID" value="KSA02219.1"/>
    <property type="molecule type" value="Genomic_DNA"/>
</dbReference>
<dbReference type="InterPro" id="IPR000782">
    <property type="entry name" value="FAS1_domain"/>
</dbReference>
<gene>
    <name evidence="3" type="ORF">AC631_02037</name>
</gene>
<evidence type="ECO:0000256" key="1">
    <source>
        <dbReference type="ARBA" id="ARBA00022729"/>
    </source>
</evidence>
<protein>
    <submittedName>
        <fullName evidence="3">FAS1 domain-containing protein</fullName>
    </submittedName>
</protein>
<organism evidence="3 4">
    <name type="scientific">Debaryomyces fabryi</name>
    <dbReference type="NCBI Taxonomy" id="58627"/>
    <lineage>
        <taxon>Eukaryota</taxon>
        <taxon>Fungi</taxon>
        <taxon>Dikarya</taxon>
        <taxon>Ascomycota</taxon>
        <taxon>Saccharomycotina</taxon>
        <taxon>Pichiomycetes</taxon>
        <taxon>Debaryomycetaceae</taxon>
        <taxon>Debaryomyces</taxon>
    </lineage>
</organism>
<dbReference type="PANTHER" id="PTHR28156:SF1">
    <property type="entry name" value="FAS1 DOMAIN-CONTAINING PROTEIN YDR262W"/>
    <property type="match status" value="1"/>
</dbReference>
<keyword evidence="1" id="KW-0732">Signal</keyword>
<dbReference type="Pfam" id="PF02469">
    <property type="entry name" value="Fasciclin"/>
    <property type="match status" value="1"/>
</dbReference>
<dbReference type="PROSITE" id="PS50213">
    <property type="entry name" value="FAS1"/>
    <property type="match status" value="1"/>
</dbReference>
<dbReference type="RefSeq" id="XP_015468321.1">
    <property type="nucleotide sequence ID" value="XM_015610867.1"/>
</dbReference>
<evidence type="ECO:0000259" key="2">
    <source>
        <dbReference type="PROSITE" id="PS50213"/>
    </source>
</evidence>
<keyword evidence="4" id="KW-1185">Reference proteome</keyword>
<proteinExistence type="predicted"/>
<dbReference type="GeneID" id="26839046"/>
<evidence type="ECO:0000313" key="4">
    <source>
        <dbReference type="Proteomes" id="UP000054251"/>
    </source>
</evidence>
<dbReference type="OrthoDB" id="5551751at2759"/>